<dbReference type="RefSeq" id="WP_116821521.1">
    <property type="nucleotide sequence ID" value="NZ_CP030926.1"/>
</dbReference>
<proteinExistence type="predicted"/>
<keyword evidence="3" id="KW-1185">Reference proteome</keyword>
<dbReference type="InterPro" id="IPR035901">
    <property type="entry name" value="GIY-YIG_endonuc_sf"/>
</dbReference>
<dbReference type="Pfam" id="PF01541">
    <property type="entry name" value="GIY-YIG"/>
    <property type="match status" value="1"/>
</dbReference>
<dbReference type="Gene3D" id="3.40.1440.10">
    <property type="entry name" value="GIY-YIG endonuclease"/>
    <property type="match status" value="1"/>
</dbReference>
<dbReference type="InterPro" id="IPR050066">
    <property type="entry name" value="UvrABC_protein_C"/>
</dbReference>
<organism evidence="2 3">
    <name type="scientific">Peribacillus butanolivorans</name>
    <dbReference type="NCBI Taxonomy" id="421767"/>
    <lineage>
        <taxon>Bacteria</taxon>
        <taxon>Bacillati</taxon>
        <taxon>Bacillota</taxon>
        <taxon>Bacilli</taxon>
        <taxon>Bacillales</taxon>
        <taxon>Bacillaceae</taxon>
        <taxon>Peribacillus</taxon>
    </lineage>
</organism>
<dbReference type="PANTHER" id="PTHR30562:SF1">
    <property type="entry name" value="UVRABC SYSTEM PROTEIN C"/>
    <property type="match status" value="1"/>
</dbReference>
<sequence>MRKLNYEDLRLMPLADVIAEASMYGADELLETKLRGIPSDGRGIYALYDGLGEILYVGKSENVRKRLRNHLNCHEKITARYAKDVQNVRVFYVDEEVKRQNLYAVEKWFITHLAPKHNVV</sequence>
<accession>A0ABM6XML3</accession>
<dbReference type="Proteomes" id="UP000260457">
    <property type="component" value="Chromosome"/>
</dbReference>
<evidence type="ECO:0000313" key="2">
    <source>
        <dbReference type="EMBL" id="AXN39800.1"/>
    </source>
</evidence>
<gene>
    <name evidence="2" type="ORF">DTO10_16490</name>
</gene>
<dbReference type="InterPro" id="IPR000305">
    <property type="entry name" value="GIY-YIG_endonuc"/>
</dbReference>
<evidence type="ECO:0000313" key="3">
    <source>
        <dbReference type="Proteomes" id="UP000260457"/>
    </source>
</evidence>
<evidence type="ECO:0000259" key="1">
    <source>
        <dbReference type="PROSITE" id="PS50164"/>
    </source>
</evidence>
<dbReference type="PANTHER" id="PTHR30562">
    <property type="entry name" value="UVRC/OXIDOREDUCTASE"/>
    <property type="match status" value="1"/>
</dbReference>
<protein>
    <recommendedName>
        <fullName evidence="1">GIY-YIG domain-containing protein</fullName>
    </recommendedName>
</protein>
<dbReference type="PROSITE" id="PS50164">
    <property type="entry name" value="GIY_YIG"/>
    <property type="match status" value="1"/>
</dbReference>
<dbReference type="EMBL" id="CP030926">
    <property type="protein sequence ID" value="AXN39800.1"/>
    <property type="molecule type" value="Genomic_DNA"/>
</dbReference>
<reference evidence="2 3" key="1">
    <citation type="submission" date="2018-07" db="EMBL/GenBank/DDBJ databases">
        <title>The molecular basis for the intramolecular migration of carboxyl group in the catabolism of para-hydroxybenzoate via gentisate.</title>
        <authorList>
            <person name="Zhao H."/>
            <person name="Xu Y."/>
            <person name="Lin S."/>
            <person name="Spain J.C."/>
            <person name="Zhou N.-Y."/>
        </authorList>
    </citation>
    <scope>NUCLEOTIDE SEQUENCE [LARGE SCALE GENOMIC DNA]</scope>
    <source>
        <strain evidence="2 3">PHB-7a</strain>
    </source>
</reference>
<name>A0ABM6XML3_9BACI</name>
<dbReference type="SUPFAM" id="SSF82771">
    <property type="entry name" value="GIY-YIG endonuclease"/>
    <property type="match status" value="1"/>
</dbReference>
<feature type="domain" description="GIY-YIG" evidence="1">
    <location>
        <begin position="40"/>
        <end position="119"/>
    </location>
</feature>